<sequence>SPPVPAPEEMPLEREVQLGTSLPGARCAQRAPGAGRGARPGHPCPGTDGWIQLGSGKSQGKWFFNLNLVKTLMFVKQRNRTFKMEDLFNVINQNTFLKTVKLNISTFSSSPYTRIYQPYLFNRADRNLLSNSTDQNLHFSGERDLTESCLPVLFSKVKAKTISRCAEHLK</sequence>
<reference evidence="2" key="2">
    <citation type="submission" date="2025-08" db="UniProtKB">
        <authorList>
            <consortium name="Ensembl"/>
        </authorList>
    </citation>
    <scope>IDENTIFICATION</scope>
</reference>
<dbReference type="InParanoid" id="A0A674HE17"/>
<dbReference type="Proteomes" id="UP000007754">
    <property type="component" value="Chromosome 8"/>
</dbReference>
<reference evidence="2" key="3">
    <citation type="submission" date="2025-09" db="UniProtKB">
        <authorList>
            <consortium name="Ensembl"/>
        </authorList>
    </citation>
    <scope>IDENTIFICATION</scope>
</reference>
<organism evidence="2 3">
    <name type="scientific">Taeniopygia guttata</name>
    <name type="common">Zebra finch</name>
    <name type="synonym">Poephila guttata</name>
    <dbReference type="NCBI Taxonomy" id="59729"/>
    <lineage>
        <taxon>Eukaryota</taxon>
        <taxon>Metazoa</taxon>
        <taxon>Chordata</taxon>
        <taxon>Craniata</taxon>
        <taxon>Vertebrata</taxon>
        <taxon>Euteleostomi</taxon>
        <taxon>Archelosauria</taxon>
        <taxon>Archosauria</taxon>
        <taxon>Dinosauria</taxon>
        <taxon>Saurischia</taxon>
        <taxon>Theropoda</taxon>
        <taxon>Coelurosauria</taxon>
        <taxon>Aves</taxon>
        <taxon>Neognathae</taxon>
        <taxon>Neoaves</taxon>
        <taxon>Telluraves</taxon>
        <taxon>Australaves</taxon>
        <taxon>Passeriformes</taxon>
        <taxon>Passeroidea</taxon>
        <taxon>Estrildidae</taxon>
        <taxon>Estrildinae</taxon>
        <taxon>Taeniopygia</taxon>
    </lineage>
</organism>
<feature type="region of interest" description="Disordered" evidence="1">
    <location>
        <begin position="19"/>
        <end position="45"/>
    </location>
</feature>
<protein>
    <submittedName>
        <fullName evidence="2">Uncharacterized protein</fullName>
    </submittedName>
</protein>
<dbReference type="AlphaFoldDB" id="A0A674HE17"/>
<accession>A0A674HE17</accession>
<name>A0A674HE17_TAEGU</name>
<reference evidence="2 3" key="1">
    <citation type="journal article" date="2010" name="Nature">
        <title>The genome of a songbird.</title>
        <authorList>
            <person name="Warren W.C."/>
            <person name="Clayton D.F."/>
            <person name="Ellegren H."/>
            <person name="Arnold A.P."/>
            <person name="Hillier L.W."/>
            <person name="Kunstner A."/>
            <person name="Searle S."/>
            <person name="White S."/>
            <person name="Vilella A.J."/>
            <person name="Fairley S."/>
            <person name="Heger A."/>
            <person name="Kong L."/>
            <person name="Ponting C.P."/>
            <person name="Jarvis E.D."/>
            <person name="Mello C.V."/>
            <person name="Minx P."/>
            <person name="Lovell P."/>
            <person name="Velho T.A."/>
            <person name="Ferris M."/>
            <person name="Balakrishnan C.N."/>
            <person name="Sinha S."/>
            <person name="Blatti C."/>
            <person name="London S.E."/>
            <person name="Li Y."/>
            <person name="Lin Y.C."/>
            <person name="George J."/>
            <person name="Sweedler J."/>
            <person name="Southey B."/>
            <person name="Gunaratne P."/>
            <person name="Watson M."/>
            <person name="Nam K."/>
            <person name="Backstrom N."/>
            <person name="Smeds L."/>
            <person name="Nabholz B."/>
            <person name="Itoh Y."/>
            <person name="Whitney O."/>
            <person name="Pfenning A.R."/>
            <person name="Howard J."/>
            <person name="Volker M."/>
            <person name="Skinner B.M."/>
            <person name="Griffin D.K."/>
            <person name="Ye L."/>
            <person name="McLaren W.M."/>
            <person name="Flicek P."/>
            <person name="Quesada V."/>
            <person name="Velasco G."/>
            <person name="Lopez-Otin C."/>
            <person name="Puente X.S."/>
            <person name="Olender T."/>
            <person name="Lancet D."/>
            <person name="Smit A.F."/>
            <person name="Hubley R."/>
            <person name="Konkel M.K."/>
            <person name="Walker J.A."/>
            <person name="Batzer M.A."/>
            <person name="Gu W."/>
            <person name="Pollock D.D."/>
            <person name="Chen L."/>
            <person name="Cheng Z."/>
            <person name="Eichler E.E."/>
            <person name="Stapley J."/>
            <person name="Slate J."/>
            <person name="Ekblom R."/>
            <person name="Birkhead T."/>
            <person name="Burke T."/>
            <person name="Burt D."/>
            <person name="Scharff C."/>
            <person name="Adam I."/>
            <person name="Richard H."/>
            <person name="Sultan M."/>
            <person name="Soldatov A."/>
            <person name="Lehrach H."/>
            <person name="Edwards S.V."/>
            <person name="Yang S.P."/>
            <person name="Li X."/>
            <person name="Graves T."/>
            <person name="Fulton L."/>
            <person name="Nelson J."/>
            <person name="Chinwalla A."/>
            <person name="Hou S."/>
            <person name="Mardis E.R."/>
            <person name="Wilson R.K."/>
        </authorList>
    </citation>
    <scope>NUCLEOTIDE SEQUENCE [LARGE SCALE GENOMIC DNA]</scope>
</reference>
<proteinExistence type="predicted"/>
<evidence type="ECO:0000313" key="2">
    <source>
        <dbReference type="Ensembl" id="ENSTGUP00000032894.1"/>
    </source>
</evidence>
<dbReference type="Ensembl" id="ENSTGUT00000038735.1">
    <property type="protein sequence ID" value="ENSTGUP00000032894.1"/>
    <property type="gene ID" value="ENSTGUG00000028487.1"/>
</dbReference>
<evidence type="ECO:0000256" key="1">
    <source>
        <dbReference type="SAM" id="MobiDB-lite"/>
    </source>
</evidence>
<feature type="compositionally biased region" description="Low complexity" evidence="1">
    <location>
        <begin position="23"/>
        <end position="33"/>
    </location>
</feature>
<evidence type="ECO:0000313" key="3">
    <source>
        <dbReference type="Proteomes" id="UP000007754"/>
    </source>
</evidence>
<keyword evidence="3" id="KW-1185">Reference proteome</keyword>